<feature type="compositionally biased region" description="Low complexity" evidence="2">
    <location>
        <begin position="453"/>
        <end position="462"/>
    </location>
</feature>
<dbReference type="InterPro" id="IPR024593">
    <property type="entry name" value="DUF3444"/>
</dbReference>
<dbReference type="AlphaFoldDB" id="A0AAV1X4L4"/>
<feature type="compositionally biased region" description="Polar residues" evidence="2">
    <location>
        <begin position="593"/>
        <end position="630"/>
    </location>
</feature>
<evidence type="ECO:0000256" key="1">
    <source>
        <dbReference type="ARBA" id="ARBA00006218"/>
    </source>
</evidence>
<dbReference type="InterPro" id="IPR036869">
    <property type="entry name" value="J_dom_sf"/>
</dbReference>
<evidence type="ECO:0000256" key="2">
    <source>
        <dbReference type="SAM" id="MobiDB-lite"/>
    </source>
</evidence>
<dbReference type="SMART" id="SM00271">
    <property type="entry name" value="DnaJ"/>
    <property type="match status" value="1"/>
</dbReference>
<dbReference type="Proteomes" id="UP001497480">
    <property type="component" value="Unassembled WGS sequence"/>
</dbReference>
<feature type="region of interest" description="Disordered" evidence="2">
    <location>
        <begin position="425"/>
        <end position="464"/>
    </location>
</feature>
<reference evidence="4 5" key="1">
    <citation type="submission" date="2024-03" db="EMBL/GenBank/DDBJ databases">
        <authorList>
            <person name="Martinez-Hernandez J."/>
        </authorList>
    </citation>
    <scope>NUCLEOTIDE SEQUENCE [LARGE SCALE GENOMIC DNA]</scope>
</reference>
<name>A0AAV1X4L4_LUPLU</name>
<evidence type="ECO:0000259" key="3">
    <source>
        <dbReference type="PROSITE" id="PS50076"/>
    </source>
</evidence>
<dbReference type="InterPro" id="IPR024096">
    <property type="entry name" value="NO_sig/Golgi_transp_ligand-bd"/>
</dbReference>
<sequence>MVREVSESCLDSVVKEMVSCYCNVFYADKPDLAARRIEAIGYQLGFQLSERYTMERPPFIDNLEAIKFICKDFWSNLFKKQIDNLRTNHRGTFVLQDNKFRWLTRMSIDSSADNGSSVEDNSAPAAENKTSHAINMHLYFPCGILRGALSNLGIPCAVSADISNLPACENILLFVGCEQIHWKIKKTRLIEFLIDSPMECNKDEAMKAKQIAESKMQRGDFVGALKFATKAKNMYADVENISKILTVCEVHSAAQNKLPGPGMDWYGILQAERFSDGATLKKQYRRLALLLHPDKNKFSGAEAAFKLIGEANRVLGDQTNRSLYDMTYGVYVRTTAPKTSPHPSNGNVFAAEHDGNATNYQKKSSNPPFAFQNEFQQAGQQTIQTFWTSCKHCNTKYQFYKMYVNASLRCPKCMKSFKALDLGNQGFPSGHTQKSSNNQNKAPKHVPPKPPSKSKGVKPPVSMEKCAAGVGGHCNDEKSEAGHAARGVGNGNVRKPKAMGSQTSANVGSKRVRQSAPHLEGFNSSNGDGMKDADVQQNVFDPSRLNARRSSRQKNNVSYAEDDFESTFSKKPRQNESFNNNPVEEMTEPASGGLSNSKNPASFATSVGDQNREMGNQVSSAPEETYLSNKSKTEQFHVRGEEQSKSEDCDVGKSKADNNSPLISNPRSGQDIQCLDADFSDFEKDKSESCFTVNQFWAIYDDTDTMPRFYALVKKVSSPFKLQITWLEPDPDDEGGISWFNADLPFGCGKFKLGGTQKTADRAMFSHQMHCIKGSGKGSYMVCPKQGETWAIFRDWDIKWSSDPEKHLKYEFDYVEILSDFSDNIGIEVANLGKVKGFVSLFQKTEKKGTNGFCVHPDELYRFSHRVPSYKMTGNEREGVPKGSFELDPAALPSNLFEVGDSGDVKMEN</sequence>
<dbReference type="PANTHER" id="PTHR45089">
    <property type="entry name" value="DNAJ HEAT SHOCK AMINO-TERMINAL DOMAIN PROTEIN-RELATED"/>
    <property type="match status" value="1"/>
</dbReference>
<dbReference type="Gene3D" id="1.10.287.110">
    <property type="entry name" value="DnaJ domain"/>
    <property type="match status" value="1"/>
</dbReference>
<dbReference type="PROSITE" id="PS50076">
    <property type="entry name" value="DNAJ_2"/>
    <property type="match status" value="1"/>
</dbReference>
<dbReference type="CDD" id="cd14944">
    <property type="entry name" value="TRAPPC6A_Trs33"/>
    <property type="match status" value="1"/>
</dbReference>
<dbReference type="SUPFAM" id="SSF46565">
    <property type="entry name" value="Chaperone J-domain"/>
    <property type="match status" value="1"/>
</dbReference>
<feature type="compositionally biased region" description="Basic and acidic residues" evidence="2">
    <location>
        <begin position="631"/>
        <end position="656"/>
    </location>
</feature>
<dbReference type="Pfam" id="PF04051">
    <property type="entry name" value="TRAPP"/>
    <property type="match status" value="1"/>
</dbReference>
<dbReference type="Pfam" id="PF11926">
    <property type="entry name" value="DUF3444"/>
    <property type="match status" value="1"/>
</dbReference>
<dbReference type="Pfam" id="PF00226">
    <property type="entry name" value="DnaJ"/>
    <property type="match status" value="1"/>
</dbReference>
<dbReference type="Gene3D" id="3.30.1380.20">
    <property type="entry name" value="Trafficking protein particle complex subunit 3"/>
    <property type="match status" value="1"/>
</dbReference>
<gene>
    <name evidence="4" type="ORF">LLUT_LOCUS17645</name>
</gene>
<feature type="compositionally biased region" description="Polar residues" evidence="2">
    <location>
        <begin position="426"/>
        <end position="440"/>
    </location>
</feature>
<keyword evidence="5" id="KW-1185">Reference proteome</keyword>
<protein>
    <recommendedName>
        <fullName evidence="3">J domain-containing protein</fullName>
    </recommendedName>
</protein>
<organism evidence="4 5">
    <name type="scientific">Lupinus luteus</name>
    <name type="common">European yellow lupine</name>
    <dbReference type="NCBI Taxonomy" id="3873"/>
    <lineage>
        <taxon>Eukaryota</taxon>
        <taxon>Viridiplantae</taxon>
        <taxon>Streptophyta</taxon>
        <taxon>Embryophyta</taxon>
        <taxon>Tracheophyta</taxon>
        <taxon>Spermatophyta</taxon>
        <taxon>Magnoliopsida</taxon>
        <taxon>eudicotyledons</taxon>
        <taxon>Gunneridae</taxon>
        <taxon>Pentapetalae</taxon>
        <taxon>rosids</taxon>
        <taxon>fabids</taxon>
        <taxon>Fabales</taxon>
        <taxon>Fabaceae</taxon>
        <taxon>Papilionoideae</taxon>
        <taxon>50 kb inversion clade</taxon>
        <taxon>genistoids sensu lato</taxon>
        <taxon>core genistoids</taxon>
        <taxon>Genisteae</taxon>
        <taxon>Lupinus</taxon>
    </lineage>
</organism>
<dbReference type="Pfam" id="PF23551">
    <property type="entry name" value="Zn_ribbon_20"/>
    <property type="match status" value="1"/>
</dbReference>
<dbReference type="FunFam" id="3.30.1380.20:FF:000008">
    <property type="entry name" value="trafficking protein particle complex subunit 6B"/>
    <property type="match status" value="1"/>
</dbReference>
<dbReference type="InterPro" id="IPR056988">
    <property type="entry name" value="Zn_ribbon_pln"/>
</dbReference>
<accession>A0AAV1X4L4</accession>
<feature type="compositionally biased region" description="Polar residues" evidence="2">
    <location>
        <begin position="657"/>
        <end position="668"/>
    </location>
</feature>
<dbReference type="PANTHER" id="PTHR45089:SF26">
    <property type="entry name" value="DNAJ HEAT SHOCK AMINO-TERMINAL DOMAIN PROTEIN"/>
    <property type="match status" value="1"/>
</dbReference>
<dbReference type="InterPro" id="IPR037992">
    <property type="entry name" value="TRAPPC6/Trs33"/>
</dbReference>
<dbReference type="PRINTS" id="PR00625">
    <property type="entry name" value="JDOMAIN"/>
</dbReference>
<feature type="domain" description="J" evidence="3">
    <location>
        <begin position="264"/>
        <end position="328"/>
    </location>
</feature>
<comment type="similarity">
    <text evidence="1">Belongs to the TRAPP small subunits family. BET3 subfamily.</text>
</comment>
<proteinExistence type="inferred from homology"/>
<evidence type="ECO:0000313" key="4">
    <source>
        <dbReference type="EMBL" id="CAL0316585.1"/>
    </source>
</evidence>
<dbReference type="InterPro" id="IPR001623">
    <property type="entry name" value="DnaJ_domain"/>
</dbReference>
<dbReference type="SUPFAM" id="SSF111126">
    <property type="entry name" value="Ligand-binding domain in the NO signalling and Golgi transport"/>
    <property type="match status" value="1"/>
</dbReference>
<dbReference type="InterPro" id="IPR007194">
    <property type="entry name" value="TRAPP_component"/>
</dbReference>
<feature type="region of interest" description="Disordered" evidence="2">
    <location>
        <begin position="477"/>
        <end position="668"/>
    </location>
</feature>
<comment type="caution">
    <text evidence="4">The sequence shown here is derived from an EMBL/GenBank/DDBJ whole genome shotgun (WGS) entry which is preliminary data.</text>
</comment>
<evidence type="ECO:0000313" key="5">
    <source>
        <dbReference type="Proteomes" id="UP001497480"/>
    </source>
</evidence>
<dbReference type="GO" id="GO:0048193">
    <property type="term" value="P:Golgi vesicle transport"/>
    <property type="evidence" value="ECO:0007669"/>
    <property type="project" value="InterPro"/>
</dbReference>
<dbReference type="CDD" id="cd06257">
    <property type="entry name" value="DnaJ"/>
    <property type="match status" value="1"/>
</dbReference>
<dbReference type="EMBL" id="CAXHTB010000012">
    <property type="protein sequence ID" value="CAL0316585.1"/>
    <property type="molecule type" value="Genomic_DNA"/>
</dbReference>